<accession>A0A199VX54</accession>
<evidence type="ECO:0000313" key="1">
    <source>
        <dbReference type="EMBL" id="OAY81822.1"/>
    </source>
</evidence>
<proteinExistence type="predicted"/>
<name>A0A199VX54_ANACO</name>
<sequence length="28" mass="3393">MIMVKKLSRLYPLVQRLRRVIPTRQLAL</sequence>
<dbReference type="Proteomes" id="UP000092600">
    <property type="component" value="Unassembled WGS sequence"/>
</dbReference>
<protein>
    <submittedName>
        <fullName evidence="1">Uncharacterized protein</fullName>
    </submittedName>
</protein>
<dbReference type="EMBL" id="LSRQ01000595">
    <property type="protein sequence ID" value="OAY81822.1"/>
    <property type="molecule type" value="Genomic_DNA"/>
</dbReference>
<reference evidence="1 2" key="1">
    <citation type="journal article" date="2016" name="DNA Res.">
        <title>The draft genome of MD-2 pineapple using hybrid error correction of long reads.</title>
        <authorList>
            <person name="Redwan R.M."/>
            <person name="Saidin A."/>
            <person name="Kumar S.V."/>
        </authorList>
    </citation>
    <scope>NUCLEOTIDE SEQUENCE [LARGE SCALE GENOMIC DNA]</scope>
    <source>
        <strain evidence="2">cv. MD2</strain>
        <tissue evidence="1">Leaf</tissue>
    </source>
</reference>
<dbReference type="AlphaFoldDB" id="A0A199VX54"/>
<comment type="caution">
    <text evidence="1">The sequence shown here is derived from an EMBL/GenBank/DDBJ whole genome shotgun (WGS) entry which is preliminary data.</text>
</comment>
<gene>
    <name evidence="1" type="ORF">ACMD2_25021</name>
</gene>
<evidence type="ECO:0000313" key="2">
    <source>
        <dbReference type="Proteomes" id="UP000092600"/>
    </source>
</evidence>
<organism evidence="1 2">
    <name type="scientific">Ananas comosus</name>
    <name type="common">Pineapple</name>
    <name type="synonym">Ananas ananas</name>
    <dbReference type="NCBI Taxonomy" id="4615"/>
    <lineage>
        <taxon>Eukaryota</taxon>
        <taxon>Viridiplantae</taxon>
        <taxon>Streptophyta</taxon>
        <taxon>Embryophyta</taxon>
        <taxon>Tracheophyta</taxon>
        <taxon>Spermatophyta</taxon>
        <taxon>Magnoliopsida</taxon>
        <taxon>Liliopsida</taxon>
        <taxon>Poales</taxon>
        <taxon>Bromeliaceae</taxon>
        <taxon>Bromelioideae</taxon>
        <taxon>Ananas</taxon>
    </lineage>
</organism>